<comment type="caution">
    <text evidence="2">The sequence shown here is derived from an EMBL/GenBank/DDBJ whole genome shotgun (WGS) entry which is preliminary data.</text>
</comment>
<feature type="region of interest" description="Disordered" evidence="1">
    <location>
        <begin position="1"/>
        <end position="21"/>
    </location>
</feature>
<dbReference type="Proteomes" id="UP000197446">
    <property type="component" value="Unassembled WGS sequence"/>
</dbReference>
<organism evidence="2 3">
    <name type="scientific">Roseateles puraquae</name>
    <dbReference type="NCBI Taxonomy" id="431059"/>
    <lineage>
        <taxon>Bacteria</taxon>
        <taxon>Pseudomonadati</taxon>
        <taxon>Pseudomonadota</taxon>
        <taxon>Betaproteobacteria</taxon>
        <taxon>Burkholderiales</taxon>
        <taxon>Sphaerotilaceae</taxon>
        <taxon>Roseateles</taxon>
    </lineage>
</organism>
<proteinExistence type="predicted"/>
<gene>
    <name evidence="2" type="ORF">CDO81_02375</name>
</gene>
<dbReference type="EMBL" id="NISI01000001">
    <property type="protein sequence ID" value="OWR05330.1"/>
    <property type="molecule type" value="Genomic_DNA"/>
</dbReference>
<evidence type="ECO:0000313" key="2">
    <source>
        <dbReference type="EMBL" id="OWR05330.1"/>
    </source>
</evidence>
<name>A0A254NC61_9BURK</name>
<keyword evidence="3" id="KW-1185">Reference proteome</keyword>
<accession>A0A254NC61</accession>
<evidence type="ECO:0000256" key="1">
    <source>
        <dbReference type="SAM" id="MobiDB-lite"/>
    </source>
</evidence>
<evidence type="ECO:0000313" key="3">
    <source>
        <dbReference type="Proteomes" id="UP000197446"/>
    </source>
</evidence>
<sequence>MTVTEAEGDTAAQAPMGSSSYSRFDTDWLSDATLALFATGGTSPLFATSSTVEVRYLGTQATREASLSFQGPALFDTRSGCNFATALVDEFCLIDSIGTARTLGDLATGTTLDFTLTAQPQPLGSPIDQRASAESFSSLASARWIDLGGGQYLLGFEEGNDASYNDMVFLVSGATATLPSPALPVPELPTGWLLAAGLAALAWRHHTRR</sequence>
<reference evidence="2 3" key="1">
    <citation type="journal article" date="2007" name="Int. J. Syst. Evol. Microbiol.">
        <title>Description of Pelomonas aquatica sp. nov. and Pelomonas puraquae sp. nov., isolated from industrial and haemodialysis water.</title>
        <authorList>
            <person name="Gomila M."/>
            <person name="Bowien B."/>
            <person name="Falsen E."/>
            <person name="Moore E.R."/>
            <person name="Lalucat J."/>
        </authorList>
    </citation>
    <scope>NUCLEOTIDE SEQUENCE [LARGE SCALE GENOMIC DNA]</scope>
    <source>
        <strain evidence="2 3">CCUG 52769</strain>
    </source>
</reference>
<dbReference type="AlphaFoldDB" id="A0A254NC61"/>
<protein>
    <submittedName>
        <fullName evidence="2">Uncharacterized protein</fullName>
    </submittedName>
</protein>